<dbReference type="OrthoDB" id="1933717at2759"/>
<evidence type="ECO:0000256" key="1">
    <source>
        <dbReference type="ARBA" id="ARBA00006484"/>
    </source>
</evidence>
<evidence type="ECO:0000256" key="2">
    <source>
        <dbReference type="ARBA" id="ARBA00023002"/>
    </source>
</evidence>
<sequence length="286" mass="31949">MSRFPPHTGFNSTETIHNDTYAFVDPLEPAGLGRRAAISFALCGVSKIAIGARSSLDSLESKILDVATKAGHPAPQVVKVQPDVLDKESVKNAAQKIEKEFGPGGVDILVNNAGWLETFHLMGDIHVDDWWYTWEMNVKGLFLASGYHSGKLAVLHVTEFMNADYGAQGLLAYAVHPGAVLTDMGLHAPTELRHLFIDTPALSGDCIAFLTRERREWLAGRYISCTWDMEEFLAKKDEIVDGDLKLKVRMVVYKSYKIQPLEKWLEIRSSCLTCPSTQRRMISRWP</sequence>
<dbReference type="GO" id="GO:0016616">
    <property type="term" value="F:oxidoreductase activity, acting on the CH-OH group of donors, NAD or NADP as acceptor"/>
    <property type="evidence" value="ECO:0007669"/>
    <property type="project" value="TreeGrafter"/>
</dbReference>
<evidence type="ECO:0000313" key="4">
    <source>
        <dbReference type="Proteomes" id="UP000053927"/>
    </source>
</evidence>
<dbReference type="OMA" id="IHPGNVF"/>
<dbReference type="EMBL" id="JH687398">
    <property type="protein sequence ID" value="EIM80387.1"/>
    <property type="molecule type" value="Genomic_DNA"/>
</dbReference>
<name>R7S1E0_STEHR</name>
<dbReference type="Proteomes" id="UP000053927">
    <property type="component" value="Unassembled WGS sequence"/>
</dbReference>
<dbReference type="PANTHER" id="PTHR42760:SF37">
    <property type="entry name" value="CLAVALDEHYDE DEHYDROGENASE"/>
    <property type="match status" value="1"/>
</dbReference>
<dbReference type="eggNOG" id="KOG0725">
    <property type="taxonomic scope" value="Eukaryota"/>
</dbReference>
<dbReference type="Pfam" id="PF00106">
    <property type="entry name" value="adh_short"/>
    <property type="match status" value="1"/>
</dbReference>
<dbReference type="KEGG" id="shs:STEHIDRAFT_135276"/>
<evidence type="ECO:0000313" key="3">
    <source>
        <dbReference type="EMBL" id="EIM80387.1"/>
    </source>
</evidence>
<reference evidence="4" key="1">
    <citation type="journal article" date="2012" name="Science">
        <title>The Paleozoic origin of enzymatic lignin decomposition reconstructed from 31 fungal genomes.</title>
        <authorList>
            <person name="Floudas D."/>
            <person name="Binder M."/>
            <person name="Riley R."/>
            <person name="Barry K."/>
            <person name="Blanchette R.A."/>
            <person name="Henrissat B."/>
            <person name="Martinez A.T."/>
            <person name="Otillar R."/>
            <person name="Spatafora J.W."/>
            <person name="Yadav J.S."/>
            <person name="Aerts A."/>
            <person name="Benoit I."/>
            <person name="Boyd A."/>
            <person name="Carlson A."/>
            <person name="Copeland A."/>
            <person name="Coutinho P.M."/>
            <person name="de Vries R.P."/>
            <person name="Ferreira P."/>
            <person name="Findley K."/>
            <person name="Foster B."/>
            <person name="Gaskell J."/>
            <person name="Glotzer D."/>
            <person name="Gorecki P."/>
            <person name="Heitman J."/>
            <person name="Hesse C."/>
            <person name="Hori C."/>
            <person name="Igarashi K."/>
            <person name="Jurgens J.A."/>
            <person name="Kallen N."/>
            <person name="Kersten P."/>
            <person name="Kohler A."/>
            <person name="Kuees U."/>
            <person name="Kumar T.K.A."/>
            <person name="Kuo A."/>
            <person name="LaButti K."/>
            <person name="Larrondo L.F."/>
            <person name="Lindquist E."/>
            <person name="Ling A."/>
            <person name="Lombard V."/>
            <person name="Lucas S."/>
            <person name="Lundell T."/>
            <person name="Martin R."/>
            <person name="McLaughlin D.J."/>
            <person name="Morgenstern I."/>
            <person name="Morin E."/>
            <person name="Murat C."/>
            <person name="Nagy L.G."/>
            <person name="Nolan M."/>
            <person name="Ohm R.A."/>
            <person name="Patyshakuliyeva A."/>
            <person name="Rokas A."/>
            <person name="Ruiz-Duenas F.J."/>
            <person name="Sabat G."/>
            <person name="Salamov A."/>
            <person name="Samejima M."/>
            <person name="Schmutz J."/>
            <person name="Slot J.C."/>
            <person name="St John F."/>
            <person name="Stenlid J."/>
            <person name="Sun H."/>
            <person name="Sun S."/>
            <person name="Syed K."/>
            <person name="Tsang A."/>
            <person name="Wiebenga A."/>
            <person name="Young D."/>
            <person name="Pisabarro A."/>
            <person name="Eastwood D.C."/>
            <person name="Martin F."/>
            <person name="Cullen D."/>
            <person name="Grigoriev I.V."/>
            <person name="Hibbett D.S."/>
        </authorList>
    </citation>
    <scope>NUCLEOTIDE SEQUENCE [LARGE SCALE GENOMIC DNA]</scope>
    <source>
        <strain evidence="4">FP-91666</strain>
    </source>
</reference>
<protein>
    <submittedName>
        <fullName evidence="3">Oxidoreductase</fullName>
    </submittedName>
</protein>
<dbReference type="Gene3D" id="3.40.50.720">
    <property type="entry name" value="NAD(P)-binding Rossmann-like Domain"/>
    <property type="match status" value="2"/>
</dbReference>
<accession>R7S1E0</accession>
<dbReference type="SUPFAM" id="SSF51735">
    <property type="entry name" value="NAD(P)-binding Rossmann-fold domains"/>
    <property type="match status" value="1"/>
</dbReference>
<dbReference type="RefSeq" id="XP_007310519.1">
    <property type="nucleotide sequence ID" value="XM_007310457.1"/>
</dbReference>
<dbReference type="InterPro" id="IPR036291">
    <property type="entry name" value="NAD(P)-bd_dom_sf"/>
</dbReference>
<dbReference type="AlphaFoldDB" id="R7S1E0"/>
<keyword evidence="2" id="KW-0560">Oxidoreductase</keyword>
<comment type="similarity">
    <text evidence="1">Belongs to the short-chain dehydrogenases/reductases (SDR) family.</text>
</comment>
<dbReference type="PANTHER" id="PTHR42760">
    <property type="entry name" value="SHORT-CHAIN DEHYDROGENASES/REDUCTASES FAMILY MEMBER"/>
    <property type="match status" value="1"/>
</dbReference>
<dbReference type="InterPro" id="IPR002347">
    <property type="entry name" value="SDR_fam"/>
</dbReference>
<dbReference type="GeneID" id="18798424"/>
<organism evidence="3 4">
    <name type="scientific">Stereum hirsutum (strain FP-91666)</name>
    <name type="common">White-rot fungus</name>
    <dbReference type="NCBI Taxonomy" id="721885"/>
    <lineage>
        <taxon>Eukaryota</taxon>
        <taxon>Fungi</taxon>
        <taxon>Dikarya</taxon>
        <taxon>Basidiomycota</taxon>
        <taxon>Agaricomycotina</taxon>
        <taxon>Agaricomycetes</taxon>
        <taxon>Russulales</taxon>
        <taxon>Stereaceae</taxon>
        <taxon>Stereum</taxon>
    </lineage>
</organism>
<keyword evidence="4" id="KW-1185">Reference proteome</keyword>
<dbReference type="CDD" id="cd05233">
    <property type="entry name" value="SDR_c"/>
    <property type="match status" value="1"/>
</dbReference>
<proteinExistence type="inferred from homology"/>
<gene>
    <name evidence="3" type="ORF">STEHIDRAFT_135276</name>
</gene>